<reference evidence="4 5" key="1">
    <citation type="submission" date="2024-04" db="EMBL/GenBank/DDBJ databases">
        <title>Albibacterium profundi sp. nov., isolated from sediment of the Challenger Deep of Mariana Trench.</title>
        <authorList>
            <person name="Wang Y."/>
        </authorList>
    </citation>
    <scope>NUCLEOTIDE SEQUENCE [LARGE SCALE GENOMIC DNA]</scope>
    <source>
        <strain evidence="4 5">RHL897</strain>
    </source>
</reference>
<accession>A0ABV5CHM0</accession>
<dbReference type="PROSITE" id="PS51318">
    <property type="entry name" value="TAT"/>
    <property type="match status" value="1"/>
</dbReference>
<dbReference type="NCBIfam" id="TIGR01409">
    <property type="entry name" value="TAT_signal_seq"/>
    <property type="match status" value="1"/>
</dbReference>
<dbReference type="InterPro" id="IPR006311">
    <property type="entry name" value="TAT_signal"/>
</dbReference>
<name>A0ABV5CHM0_9SPHI</name>
<dbReference type="InterPro" id="IPR036291">
    <property type="entry name" value="NAD(P)-bd_dom_sf"/>
</dbReference>
<dbReference type="SUPFAM" id="SSF55347">
    <property type="entry name" value="Glyceraldehyde-3-phosphate dehydrogenase-like, C-terminal domain"/>
    <property type="match status" value="1"/>
</dbReference>
<dbReference type="PANTHER" id="PTHR43818:SF5">
    <property type="entry name" value="OXIDOREDUCTASE FAMILY PROTEIN"/>
    <property type="match status" value="1"/>
</dbReference>
<sequence length="434" mass="48204">MKQDRRSFLKSSSVIAGAAALGTAPMSNVFASNDDTIKIALIGCGSRGTGAAVQALSTKQNIKLVAMADAFQNRLDDSYKLLKQKFGDKVDVPEDRQFVGFDGYKKAIPLADVVLLVTPPGFRPVHFEEAIKQGKHAFIEKPVAVDAPGIRKVLATAEEAKKKKLNVVVGLQRRYQDNYRETIKRIHGGDIGKIHSGQVYWNSGGVWVNPREEGQTEMEYQMRNWYYFNWLCGDHIVEQHVHQLDVANWVLGGHPVSVQGTGSRAWRTGEDYGEIYDNHAVEFTYGDGAVIYSQCRHFEGTSNRVDETFQGTGGKVYLSANNSGVLWDPSGKELFSHPTKNNRNPYQTEHDELFEAIANGEFKFQDAEYGATSTFTGIIGRLATYSGKVLKWDEALASDISLMPDELSWDALPKVLPDENGLYPYAQPGKTKVI</sequence>
<dbReference type="Proteomes" id="UP001580928">
    <property type="component" value="Unassembled WGS sequence"/>
</dbReference>
<dbReference type="Pfam" id="PF01408">
    <property type="entry name" value="GFO_IDH_MocA"/>
    <property type="match status" value="1"/>
</dbReference>
<feature type="chain" id="PRO_5045729581" evidence="1">
    <location>
        <begin position="32"/>
        <end position="434"/>
    </location>
</feature>
<dbReference type="SUPFAM" id="SSF51735">
    <property type="entry name" value="NAD(P)-binding Rossmann-fold domains"/>
    <property type="match status" value="1"/>
</dbReference>
<dbReference type="PANTHER" id="PTHR43818">
    <property type="entry name" value="BCDNA.GH03377"/>
    <property type="match status" value="1"/>
</dbReference>
<dbReference type="EMBL" id="JBBVGT010000003">
    <property type="protein sequence ID" value="MFB5946971.1"/>
    <property type="molecule type" value="Genomic_DNA"/>
</dbReference>
<gene>
    <name evidence="4" type="ORF">WKR92_14150</name>
</gene>
<evidence type="ECO:0000259" key="2">
    <source>
        <dbReference type="Pfam" id="PF01408"/>
    </source>
</evidence>
<dbReference type="Pfam" id="PF22725">
    <property type="entry name" value="GFO_IDH_MocA_C3"/>
    <property type="match status" value="1"/>
</dbReference>
<dbReference type="RefSeq" id="WP_375558500.1">
    <property type="nucleotide sequence ID" value="NZ_JBBVGT010000003.1"/>
</dbReference>
<evidence type="ECO:0000256" key="1">
    <source>
        <dbReference type="SAM" id="SignalP"/>
    </source>
</evidence>
<proteinExistence type="predicted"/>
<organism evidence="4 5">
    <name type="scientific">Albibacterium profundi</name>
    <dbReference type="NCBI Taxonomy" id="3134906"/>
    <lineage>
        <taxon>Bacteria</taxon>
        <taxon>Pseudomonadati</taxon>
        <taxon>Bacteroidota</taxon>
        <taxon>Sphingobacteriia</taxon>
        <taxon>Sphingobacteriales</taxon>
        <taxon>Sphingobacteriaceae</taxon>
        <taxon>Albibacterium</taxon>
    </lineage>
</organism>
<protein>
    <submittedName>
        <fullName evidence="4">Gfo/Idh/MocA family oxidoreductase</fullName>
    </submittedName>
</protein>
<evidence type="ECO:0000313" key="4">
    <source>
        <dbReference type="EMBL" id="MFB5946971.1"/>
    </source>
</evidence>
<dbReference type="Gene3D" id="3.30.360.10">
    <property type="entry name" value="Dihydrodipicolinate Reductase, domain 2"/>
    <property type="match status" value="1"/>
</dbReference>
<dbReference type="InterPro" id="IPR019546">
    <property type="entry name" value="TAT_signal_bac_arc"/>
</dbReference>
<evidence type="ECO:0000313" key="5">
    <source>
        <dbReference type="Proteomes" id="UP001580928"/>
    </source>
</evidence>
<keyword evidence="1" id="KW-0732">Signal</keyword>
<keyword evidence="5" id="KW-1185">Reference proteome</keyword>
<dbReference type="Gene3D" id="3.40.50.720">
    <property type="entry name" value="NAD(P)-binding Rossmann-like Domain"/>
    <property type="match status" value="1"/>
</dbReference>
<dbReference type="InterPro" id="IPR055170">
    <property type="entry name" value="GFO_IDH_MocA-like_dom"/>
</dbReference>
<feature type="signal peptide" evidence="1">
    <location>
        <begin position="1"/>
        <end position="31"/>
    </location>
</feature>
<evidence type="ECO:0000259" key="3">
    <source>
        <dbReference type="Pfam" id="PF22725"/>
    </source>
</evidence>
<feature type="domain" description="Gfo/Idh/MocA-like oxidoreductase N-terminal" evidence="2">
    <location>
        <begin position="37"/>
        <end position="163"/>
    </location>
</feature>
<comment type="caution">
    <text evidence="4">The sequence shown here is derived from an EMBL/GenBank/DDBJ whole genome shotgun (WGS) entry which is preliminary data.</text>
</comment>
<feature type="domain" description="GFO/IDH/MocA-like oxidoreductase" evidence="3">
    <location>
        <begin position="180"/>
        <end position="314"/>
    </location>
</feature>
<dbReference type="InterPro" id="IPR000683">
    <property type="entry name" value="Gfo/Idh/MocA-like_OxRdtase_N"/>
</dbReference>
<dbReference type="InterPro" id="IPR050463">
    <property type="entry name" value="Gfo/Idh/MocA_oxidrdct_glycsds"/>
</dbReference>